<name>A0A921RDW9_SORBI</name>
<dbReference type="GO" id="GO:0004497">
    <property type="term" value="F:monooxygenase activity"/>
    <property type="evidence" value="ECO:0007669"/>
    <property type="project" value="UniProtKB-KW"/>
</dbReference>
<evidence type="ECO:0008006" key="15">
    <source>
        <dbReference type="Google" id="ProtNLM"/>
    </source>
</evidence>
<dbReference type="Gene3D" id="1.10.630.10">
    <property type="entry name" value="Cytochrome P450"/>
    <property type="match status" value="1"/>
</dbReference>
<dbReference type="GO" id="GO:0016705">
    <property type="term" value="F:oxidoreductase activity, acting on paired donors, with incorporation or reduction of molecular oxygen"/>
    <property type="evidence" value="ECO:0007669"/>
    <property type="project" value="InterPro"/>
</dbReference>
<keyword evidence="5 11" id="KW-0479">Metal-binding</keyword>
<keyword evidence="7 12" id="KW-0560">Oxidoreductase</keyword>
<evidence type="ECO:0000256" key="5">
    <source>
        <dbReference type="ARBA" id="ARBA00022723"/>
    </source>
</evidence>
<keyword evidence="9 12" id="KW-0503">Monooxygenase</keyword>
<reference evidence="13" key="2">
    <citation type="submission" date="2020-10" db="EMBL/GenBank/DDBJ databases">
        <authorList>
            <person name="Cooper E.A."/>
            <person name="Brenton Z.W."/>
            <person name="Flinn B.S."/>
            <person name="Jenkins J."/>
            <person name="Shu S."/>
            <person name="Flowers D."/>
            <person name="Luo F."/>
            <person name="Wang Y."/>
            <person name="Xia P."/>
            <person name="Barry K."/>
            <person name="Daum C."/>
            <person name="Lipzen A."/>
            <person name="Yoshinaga Y."/>
            <person name="Schmutz J."/>
            <person name="Saski C."/>
            <person name="Vermerris W."/>
            <person name="Kresovich S."/>
        </authorList>
    </citation>
    <scope>NUCLEOTIDE SEQUENCE</scope>
</reference>
<comment type="subcellular location">
    <subcellularLocation>
        <location evidence="1">Membrane</location>
    </subcellularLocation>
</comment>
<keyword evidence="4" id="KW-0812">Transmembrane</keyword>
<dbReference type="PANTHER" id="PTHR24282">
    <property type="entry name" value="CYTOCHROME P450 FAMILY MEMBER"/>
    <property type="match status" value="1"/>
</dbReference>
<feature type="binding site" description="axial binding residue" evidence="11">
    <location>
        <position position="303"/>
    </location>
    <ligand>
        <name>heme</name>
        <dbReference type="ChEBI" id="CHEBI:30413"/>
    </ligand>
    <ligandPart>
        <name>Fe</name>
        <dbReference type="ChEBI" id="CHEBI:18248"/>
    </ligandPart>
</feature>
<evidence type="ECO:0000256" key="3">
    <source>
        <dbReference type="ARBA" id="ARBA00022617"/>
    </source>
</evidence>
<evidence type="ECO:0000256" key="7">
    <source>
        <dbReference type="ARBA" id="ARBA00023002"/>
    </source>
</evidence>
<keyword evidence="8 11" id="KW-0408">Iron</keyword>
<dbReference type="InterPro" id="IPR001128">
    <property type="entry name" value="Cyt_P450"/>
</dbReference>
<comment type="cofactor">
    <cofactor evidence="11">
        <name>heme</name>
        <dbReference type="ChEBI" id="CHEBI:30413"/>
    </cofactor>
</comment>
<dbReference type="PANTHER" id="PTHR24282:SF103">
    <property type="entry name" value="OS01G0627933 PROTEIN"/>
    <property type="match status" value="1"/>
</dbReference>
<keyword evidence="10" id="KW-0472">Membrane</keyword>
<evidence type="ECO:0000256" key="11">
    <source>
        <dbReference type="PIRSR" id="PIRSR602401-1"/>
    </source>
</evidence>
<dbReference type="InterPro" id="IPR002401">
    <property type="entry name" value="Cyt_P450_E_grp-I"/>
</dbReference>
<dbReference type="Pfam" id="PF00067">
    <property type="entry name" value="p450"/>
    <property type="match status" value="1"/>
</dbReference>
<protein>
    <recommendedName>
        <fullName evidence="15">Cytochrome P450</fullName>
    </recommendedName>
</protein>
<evidence type="ECO:0000256" key="6">
    <source>
        <dbReference type="ARBA" id="ARBA00022989"/>
    </source>
</evidence>
<dbReference type="PROSITE" id="PS00086">
    <property type="entry name" value="CYTOCHROME_P450"/>
    <property type="match status" value="1"/>
</dbReference>
<dbReference type="InterPro" id="IPR050665">
    <property type="entry name" value="Cytochrome_P450_Monooxygen"/>
</dbReference>
<dbReference type="GO" id="GO:0005506">
    <property type="term" value="F:iron ion binding"/>
    <property type="evidence" value="ECO:0007669"/>
    <property type="project" value="InterPro"/>
</dbReference>
<dbReference type="EMBL" id="CM027682">
    <property type="protein sequence ID" value="KAG0538568.1"/>
    <property type="molecule type" value="Genomic_DNA"/>
</dbReference>
<gene>
    <name evidence="13" type="ORF">BDA96_03G247700</name>
</gene>
<dbReference type="InterPro" id="IPR036396">
    <property type="entry name" value="Cyt_P450_sf"/>
</dbReference>
<evidence type="ECO:0000313" key="13">
    <source>
        <dbReference type="EMBL" id="KAG0538568.1"/>
    </source>
</evidence>
<sequence>MLPAFSACCEELVSRWAQQSFGSDGWCELDVWPELQALTGDVISRTAFGSSYLEGRRIFELQSEQAERFVGAVQKIAIPGYMFLPTKNNRRMRQINKEVNSILRGLIGKRMQAMKDEEGESRTSDDDLLGLLLESNTRHADENGQSTLGMTIEDVIEECKLFYFAGMETTSVLLTWTMVLLSMHPEWQDRAREEVIGLFGRNKPDYEGLSRLKTVNMIIYEILRLYPPAVVFSRKTYKEMKIGDVTLPAGAFIELPVLFMHHDPDTWGNDVHDFKPERFAEGISKASKEPGAFLPFGWGPRICIGQNFALLEAKMALCMILQRFEFELAPSYTHAPHTVMTLHPMHGAQIKLRAI</sequence>
<dbReference type="SUPFAM" id="SSF48264">
    <property type="entry name" value="Cytochrome P450"/>
    <property type="match status" value="1"/>
</dbReference>
<dbReference type="GO" id="GO:0016020">
    <property type="term" value="C:membrane"/>
    <property type="evidence" value="ECO:0007669"/>
    <property type="project" value="UniProtKB-SubCell"/>
</dbReference>
<dbReference type="InterPro" id="IPR017972">
    <property type="entry name" value="Cyt_P450_CS"/>
</dbReference>
<keyword evidence="3 11" id="KW-0349">Heme</keyword>
<comment type="similarity">
    <text evidence="2 12">Belongs to the cytochrome P450 family.</text>
</comment>
<comment type="caution">
    <text evidence="13">The sequence shown here is derived from an EMBL/GenBank/DDBJ whole genome shotgun (WGS) entry which is preliminary data.</text>
</comment>
<evidence type="ECO:0000256" key="1">
    <source>
        <dbReference type="ARBA" id="ARBA00004370"/>
    </source>
</evidence>
<dbReference type="PRINTS" id="PR00385">
    <property type="entry name" value="P450"/>
</dbReference>
<evidence type="ECO:0000256" key="12">
    <source>
        <dbReference type="RuleBase" id="RU000461"/>
    </source>
</evidence>
<reference evidence="13" key="1">
    <citation type="journal article" date="2019" name="BMC Genomics">
        <title>A new reference genome for Sorghum bicolor reveals high levels of sequence similarity between sweet and grain genotypes: implications for the genetics of sugar metabolism.</title>
        <authorList>
            <person name="Cooper E.A."/>
            <person name="Brenton Z.W."/>
            <person name="Flinn B.S."/>
            <person name="Jenkins J."/>
            <person name="Shu S."/>
            <person name="Flowers D."/>
            <person name="Luo F."/>
            <person name="Wang Y."/>
            <person name="Xia P."/>
            <person name="Barry K."/>
            <person name="Daum C."/>
            <person name="Lipzen A."/>
            <person name="Yoshinaga Y."/>
            <person name="Schmutz J."/>
            <person name="Saski C."/>
            <person name="Vermerris W."/>
            <person name="Kresovich S."/>
        </authorList>
    </citation>
    <scope>NUCLEOTIDE SEQUENCE</scope>
</reference>
<dbReference type="GO" id="GO:0006629">
    <property type="term" value="P:lipid metabolic process"/>
    <property type="evidence" value="ECO:0007669"/>
    <property type="project" value="UniProtKB-ARBA"/>
</dbReference>
<evidence type="ECO:0000313" key="14">
    <source>
        <dbReference type="Proteomes" id="UP000807115"/>
    </source>
</evidence>
<accession>A0A921RDW9</accession>
<evidence type="ECO:0000256" key="10">
    <source>
        <dbReference type="ARBA" id="ARBA00023136"/>
    </source>
</evidence>
<evidence type="ECO:0000256" key="4">
    <source>
        <dbReference type="ARBA" id="ARBA00022692"/>
    </source>
</evidence>
<organism evidence="13 14">
    <name type="scientific">Sorghum bicolor</name>
    <name type="common">Sorghum</name>
    <name type="synonym">Sorghum vulgare</name>
    <dbReference type="NCBI Taxonomy" id="4558"/>
    <lineage>
        <taxon>Eukaryota</taxon>
        <taxon>Viridiplantae</taxon>
        <taxon>Streptophyta</taxon>
        <taxon>Embryophyta</taxon>
        <taxon>Tracheophyta</taxon>
        <taxon>Spermatophyta</taxon>
        <taxon>Magnoliopsida</taxon>
        <taxon>Liliopsida</taxon>
        <taxon>Poales</taxon>
        <taxon>Poaceae</taxon>
        <taxon>PACMAD clade</taxon>
        <taxon>Panicoideae</taxon>
        <taxon>Andropogonodae</taxon>
        <taxon>Andropogoneae</taxon>
        <taxon>Sorghinae</taxon>
        <taxon>Sorghum</taxon>
    </lineage>
</organism>
<dbReference type="GO" id="GO:0020037">
    <property type="term" value="F:heme binding"/>
    <property type="evidence" value="ECO:0007669"/>
    <property type="project" value="InterPro"/>
</dbReference>
<evidence type="ECO:0000256" key="2">
    <source>
        <dbReference type="ARBA" id="ARBA00010617"/>
    </source>
</evidence>
<evidence type="ECO:0000256" key="9">
    <source>
        <dbReference type="ARBA" id="ARBA00023033"/>
    </source>
</evidence>
<dbReference type="PRINTS" id="PR00463">
    <property type="entry name" value="EP450I"/>
</dbReference>
<dbReference type="Proteomes" id="UP000807115">
    <property type="component" value="Chromosome 3"/>
</dbReference>
<dbReference type="AlphaFoldDB" id="A0A921RDW9"/>
<evidence type="ECO:0000256" key="8">
    <source>
        <dbReference type="ARBA" id="ARBA00023004"/>
    </source>
</evidence>
<proteinExistence type="inferred from homology"/>
<keyword evidence="6" id="KW-1133">Transmembrane helix</keyword>